<proteinExistence type="inferred from homology"/>
<dbReference type="Gene3D" id="3.30.70.1880">
    <property type="entry name" value="Protein of unknown function DUF881"/>
    <property type="match status" value="1"/>
</dbReference>
<feature type="coiled-coil region" evidence="2">
    <location>
        <begin position="41"/>
        <end position="93"/>
    </location>
</feature>
<dbReference type="RefSeq" id="WP_066543239.1">
    <property type="nucleotide sequence ID" value="NZ_MASJ01000003.1"/>
</dbReference>
<evidence type="ECO:0000256" key="2">
    <source>
        <dbReference type="SAM" id="Coils"/>
    </source>
</evidence>
<dbReference type="Proteomes" id="UP000093199">
    <property type="component" value="Unassembled WGS sequence"/>
</dbReference>
<dbReference type="InterPro" id="IPR010273">
    <property type="entry name" value="DUF881"/>
</dbReference>
<evidence type="ECO:0000313" key="3">
    <source>
        <dbReference type="EMBL" id="OCS87590.1"/>
    </source>
</evidence>
<name>A0A1C0YKA7_9BACL</name>
<reference evidence="3 4" key="1">
    <citation type="submission" date="2016-07" db="EMBL/GenBank/DDBJ databases">
        <title>Caryophanon tenue genome sequencing.</title>
        <authorList>
            <person name="Verma A."/>
            <person name="Pal Y."/>
            <person name="Krishnamurthi S."/>
        </authorList>
    </citation>
    <scope>NUCLEOTIDE SEQUENCE [LARGE SCALE GENOMIC DNA]</scope>
    <source>
        <strain evidence="3 4">DSM 14152</strain>
    </source>
</reference>
<evidence type="ECO:0000256" key="1">
    <source>
        <dbReference type="ARBA" id="ARBA00009108"/>
    </source>
</evidence>
<comment type="caution">
    <text evidence="3">The sequence shown here is derived from an EMBL/GenBank/DDBJ whole genome shotgun (WGS) entry which is preliminary data.</text>
</comment>
<organism evidence="3 4">
    <name type="scientific">Caryophanon tenue</name>
    <dbReference type="NCBI Taxonomy" id="33978"/>
    <lineage>
        <taxon>Bacteria</taxon>
        <taxon>Bacillati</taxon>
        <taxon>Bacillota</taxon>
        <taxon>Bacilli</taxon>
        <taxon>Bacillales</taxon>
        <taxon>Caryophanaceae</taxon>
        <taxon>Caryophanon</taxon>
    </lineage>
</organism>
<sequence length="228" mass="25689">MLTTRRITLLLVSIATGFLVTYAYKVTQQQEVQLPASFEQREAYRQELIEQQERNKALAEELRAVQEAVFAYEQQLATEAREYEQNVDEAERLRQLIGLLPAEGQGVRVTLEDGDYDPRSYNPNDYIVHERHIFEVVNELKIAGADAVAINGKRLKANSYIFCNGPVVVVDGEEFPAPFVIEAIGERNTLEEAVRLTGGVLDRLVNDRVVVTIEPVERLMLGVAQVGE</sequence>
<keyword evidence="4" id="KW-1185">Reference proteome</keyword>
<evidence type="ECO:0000313" key="4">
    <source>
        <dbReference type="Proteomes" id="UP000093199"/>
    </source>
</evidence>
<dbReference type="PANTHER" id="PTHR37313">
    <property type="entry name" value="UPF0749 PROTEIN RV1825"/>
    <property type="match status" value="1"/>
</dbReference>
<dbReference type="AlphaFoldDB" id="A0A1C0YKA7"/>
<protein>
    <recommendedName>
        <fullName evidence="5">DUF881 domain-containing protein</fullName>
    </recommendedName>
</protein>
<dbReference type="STRING" id="33978.A6M13_09800"/>
<dbReference type="OrthoDB" id="9776196at2"/>
<accession>A0A1C0YKA7</accession>
<gene>
    <name evidence="3" type="ORF">A6M13_09800</name>
</gene>
<dbReference type="Pfam" id="PF05949">
    <property type="entry name" value="DUF881"/>
    <property type="match status" value="1"/>
</dbReference>
<comment type="similarity">
    <text evidence="1">Belongs to the UPF0749 family.</text>
</comment>
<dbReference type="EMBL" id="MASJ01000003">
    <property type="protein sequence ID" value="OCS87590.1"/>
    <property type="molecule type" value="Genomic_DNA"/>
</dbReference>
<dbReference type="PANTHER" id="PTHR37313:SF2">
    <property type="entry name" value="UPF0749 PROTEIN YLXX"/>
    <property type="match status" value="1"/>
</dbReference>
<evidence type="ECO:0008006" key="5">
    <source>
        <dbReference type="Google" id="ProtNLM"/>
    </source>
</evidence>
<keyword evidence="2" id="KW-0175">Coiled coil</keyword>